<dbReference type="Proteomes" id="UP000595814">
    <property type="component" value="Chromosome"/>
</dbReference>
<proteinExistence type="predicted"/>
<reference evidence="1 2" key="1">
    <citation type="journal article" date="2022" name="Int. J. Syst. Evol. Microbiol.">
        <title>Miniphocaeibacter halophilus sp. nov., an ammonium-tolerant acetate-producing bacterium isolated from a biogas system.</title>
        <authorList>
            <person name="Schnurer A."/>
            <person name="Singh A."/>
            <person name="Bi S."/>
            <person name="Qiao W."/>
            <person name="Westerholm M."/>
        </authorList>
    </citation>
    <scope>NUCLEOTIDE SEQUENCE [LARGE SCALE GENOMIC DNA]</scope>
    <source>
        <strain evidence="1 2">AMB_01</strain>
    </source>
</reference>
<gene>
    <name evidence="1" type="primary">ccmA</name>
    <name evidence="1" type="ORF">JFY71_03485</name>
</gene>
<accession>A0AC61MSU4</accession>
<keyword evidence="1" id="KW-0067">ATP-binding</keyword>
<organism evidence="1 2">
    <name type="scientific">Miniphocaeibacter halophilus</name>
    <dbReference type="NCBI Taxonomy" id="2931922"/>
    <lineage>
        <taxon>Bacteria</taxon>
        <taxon>Bacillati</taxon>
        <taxon>Bacillota</taxon>
        <taxon>Tissierellia</taxon>
        <taxon>Tissierellales</taxon>
        <taxon>Peptoniphilaceae</taxon>
        <taxon>Miniphocaeibacter</taxon>
    </lineage>
</organism>
<keyword evidence="1" id="KW-0547">Nucleotide-binding</keyword>
<evidence type="ECO:0000313" key="1">
    <source>
        <dbReference type="EMBL" id="QQK08616.1"/>
    </source>
</evidence>
<sequence>MYLTVKNLTLYFGNKKILDSIDFHVQKGEIVTLLGPSGCGKSTLLRTIAGLEKQEKGKILLDGEEIDSIPTKYRNIGFVFQQYALFPNMTVFENIAFGLRVKKLSEKEIGDKVDNILEIVQLKEFSNRNIQTLSGGQQQRVALARSLVTEPKILLLDEPLSALDAKIRKQLQTDLRRIQKKLNITMIFVTHDQEEAMAISDRIFVLNKGKIIQSSTPNELYAYPKSNFIAEFIGSFNRFNSSELEINNSNSLKEEYIYYVRPEMIELEKSENSIEINVELEKVIILGAIKRYIFKSEKGKSLIVDKINNYSNKEEKIDKIYISKDSIISIPKEKRLVS</sequence>
<evidence type="ECO:0000313" key="2">
    <source>
        <dbReference type="Proteomes" id="UP000595814"/>
    </source>
</evidence>
<protein>
    <submittedName>
        <fullName evidence="1">Heme ABC exporter ATP-binding protein CcmA</fullName>
    </submittedName>
</protein>
<keyword evidence="2" id="KW-1185">Reference proteome</keyword>
<name>A0AC61MSU4_9FIRM</name>
<dbReference type="EMBL" id="CP066744">
    <property type="protein sequence ID" value="QQK08616.1"/>
    <property type="molecule type" value="Genomic_DNA"/>
</dbReference>